<dbReference type="CDD" id="cd05155">
    <property type="entry name" value="APH_ChoK_like_1"/>
    <property type="match status" value="1"/>
</dbReference>
<dbReference type="InterPro" id="IPR011009">
    <property type="entry name" value="Kinase-like_dom_sf"/>
</dbReference>
<dbReference type="PANTHER" id="PTHR21310:SF42">
    <property type="entry name" value="BIFUNCTIONAL AAC_APH"/>
    <property type="match status" value="1"/>
</dbReference>
<dbReference type="Proteomes" id="UP001165561">
    <property type="component" value="Unassembled WGS sequence"/>
</dbReference>
<evidence type="ECO:0000313" key="2">
    <source>
        <dbReference type="EMBL" id="MDD9205770.1"/>
    </source>
</evidence>
<dbReference type="InterPro" id="IPR002575">
    <property type="entry name" value="Aminoglycoside_PTrfase"/>
</dbReference>
<accession>A0ABT5TUP3</accession>
<dbReference type="Pfam" id="PF01636">
    <property type="entry name" value="APH"/>
    <property type="match status" value="1"/>
</dbReference>
<dbReference type="SUPFAM" id="SSF56112">
    <property type="entry name" value="Protein kinase-like (PK-like)"/>
    <property type="match status" value="1"/>
</dbReference>
<keyword evidence="3" id="KW-1185">Reference proteome</keyword>
<gene>
    <name evidence="2" type="ORF">PU560_04720</name>
</gene>
<dbReference type="PANTHER" id="PTHR21310">
    <property type="entry name" value="AMINOGLYCOSIDE PHOSPHOTRANSFERASE-RELATED-RELATED"/>
    <property type="match status" value="1"/>
</dbReference>
<organism evidence="2 3">
    <name type="scientific">Georgenia halotolerans</name>
    <dbReference type="NCBI Taxonomy" id="3028317"/>
    <lineage>
        <taxon>Bacteria</taxon>
        <taxon>Bacillati</taxon>
        <taxon>Actinomycetota</taxon>
        <taxon>Actinomycetes</taxon>
        <taxon>Micrococcales</taxon>
        <taxon>Bogoriellaceae</taxon>
        <taxon>Georgenia</taxon>
    </lineage>
</organism>
<comment type="caution">
    <text evidence="2">The sequence shown here is derived from an EMBL/GenBank/DDBJ whole genome shotgun (WGS) entry which is preliminary data.</text>
</comment>
<protein>
    <submittedName>
        <fullName evidence="2">Aminoglycoside phosphotransferase family protein</fullName>
    </submittedName>
</protein>
<dbReference type="Gene3D" id="3.30.200.20">
    <property type="entry name" value="Phosphorylase Kinase, domain 1"/>
    <property type="match status" value="1"/>
</dbReference>
<proteinExistence type="predicted"/>
<dbReference type="InterPro" id="IPR051678">
    <property type="entry name" value="AGP_Transferase"/>
</dbReference>
<sequence>MPGAEVAITASLVRALLREQHPDLAALPLRVAAHGWDNLMVRLGEALAVRLPRRAAAVALIETELSWLAEAAGTVRSARVPVPVRRGRPGAGYPWPWSVVPWIEGRPAVTVPRPDRARLAGPLALACRELHRPAPAGVPGNPVRGVPLVARDAAVRRALASGAVPRGDAVARVWEEAMAAPAWSGPPMWVHGDLHPANLVVGAHGLAGVVDFGDLTAGDPATDLATAWLTFDAAGRAAFRQALDGAASADAATWQRARGWAVVLGVALCAASDDAPVLAELGRETLDQVRTP</sequence>
<evidence type="ECO:0000313" key="3">
    <source>
        <dbReference type="Proteomes" id="UP001165561"/>
    </source>
</evidence>
<reference evidence="2" key="1">
    <citation type="submission" date="2023-02" db="EMBL/GenBank/DDBJ databases">
        <title>Georgenia sp.10Sc9-8, isolated from a soil sample collected from the Taklamakan desert.</title>
        <authorList>
            <person name="Liu S."/>
        </authorList>
    </citation>
    <scope>NUCLEOTIDE SEQUENCE</scope>
    <source>
        <strain evidence="2">10Sc9-8</strain>
    </source>
</reference>
<name>A0ABT5TUP3_9MICO</name>
<dbReference type="Gene3D" id="3.90.1200.10">
    <property type="match status" value="1"/>
</dbReference>
<dbReference type="EMBL" id="JARACI010000649">
    <property type="protein sequence ID" value="MDD9205770.1"/>
    <property type="molecule type" value="Genomic_DNA"/>
</dbReference>
<evidence type="ECO:0000259" key="1">
    <source>
        <dbReference type="Pfam" id="PF01636"/>
    </source>
</evidence>
<feature type="domain" description="Aminoglycoside phosphotransferase" evidence="1">
    <location>
        <begin position="30"/>
        <end position="260"/>
    </location>
</feature>